<reference evidence="2 3" key="1">
    <citation type="journal article" date="2015" name="Proc. Natl. Acad. Sci. U.S.A.">
        <title>The resurrection genome of Boea hygrometrica: A blueprint for survival of dehydration.</title>
        <authorList>
            <person name="Xiao L."/>
            <person name="Yang G."/>
            <person name="Zhang L."/>
            <person name="Yang X."/>
            <person name="Zhao S."/>
            <person name="Ji Z."/>
            <person name="Zhou Q."/>
            <person name="Hu M."/>
            <person name="Wang Y."/>
            <person name="Chen M."/>
            <person name="Xu Y."/>
            <person name="Jin H."/>
            <person name="Xiao X."/>
            <person name="Hu G."/>
            <person name="Bao F."/>
            <person name="Hu Y."/>
            <person name="Wan P."/>
            <person name="Li L."/>
            <person name="Deng X."/>
            <person name="Kuang T."/>
            <person name="Xiang C."/>
            <person name="Zhu J.K."/>
            <person name="Oliver M.J."/>
            <person name="He Y."/>
        </authorList>
    </citation>
    <scope>NUCLEOTIDE SEQUENCE [LARGE SCALE GENOMIC DNA]</scope>
    <source>
        <strain evidence="3">cv. XS01</strain>
    </source>
</reference>
<gene>
    <name evidence="2" type="ORF">F511_35981</name>
</gene>
<feature type="region of interest" description="Disordered" evidence="1">
    <location>
        <begin position="47"/>
        <end position="71"/>
    </location>
</feature>
<evidence type="ECO:0000313" key="2">
    <source>
        <dbReference type="EMBL" id="KZV26535.1"/>
    </source>
</evidence>
<feature type="compositionally biased region" description="Low complexity" evidence="1">
    <location>
        <begin position="54"/>
        <end position="71"/>
    </location>
</feature>
<organism evidence="2 3">
    <name type="scientific">Dorcoceras hygrometricum</name>
    <dbReference type="NCBI Taxonomy" id="472368"/>
    <lineage>
        <taxon>Eukaryota</taxon>
        <taxon>Viridiplantae</taxon>
        <taxon>Streptophyta</taxon>
        <taxon>Embryophyta</taxon>
        <taxon>Tracheophyta</taxon>
        <taxon>Spermatophyta</taxon>
        <taxon>Magnoliopsida</taxon>
        <taxon>eudicotyledons</taxon>
        <taxon>Gunneridae</taxon>
        <taxon>Pentapetalae</taxon>
        <taxon>asterids</taxon>
        <taxon>lamiids</taxon>
        <taxon>Lamiales</taxon>
        <taxon>Gesneriaceae</taxon>
        <taxon>Didymocarpoideae</taxon>
        <taxon>Trichosporeae</taxon>
        <taxon>Loxocarpinae</taxon>
        <taxon>Dorcoceras</taxon>
    </lineage>
</organism>
<keyword evidence="3" id="KW-1185">Reference proteome</keyword>
<proteinExistence type="predicted"/>
<dbReference type="AlphaFoldDB" id="A0A2Z7AXE9"/>
<protein>
    <submittedName>
        <fullName evidence="2">Uncharacterized protein</fullName>
    </submittedName>
</protein>
<dbReference type="EMBL" id="KV011208">
    <property type="protein sequence ID" value="KZV26535.1"/>
    <property type="molecule type" value="Genomic_DNA"/>
</dbReference>
<dbReference type="OrthoDB" id="1839301at2759"/>
<evidence type="ECO:0000313" key="3">
    <source>
        <dbReference type="Proteomes" id="UP000250235"/>
    </source>
</evidence>
<sequence length="373" mass="40820">MVIALSRRRDLLVQTDNKSDDVSIAWLLSVDDASIANERSGYGIRIRHGSPTPAAGAQTTNAQDAAQTDAAQTDVAQIDLSTHRPTSDSLVASTSHQLVSRPTSDTQAGNANYQLVSENPEAIIQQEIQAEQGANPIGLDLRWNRNHPPEQIIGNIESPVRTVEQLLVFSNLSLLLKGNIVEFRFDKISDLGYLSFRGNERSEVISAESTEYINLISGSLSFVTLSAMASSLVSNTNQVHFASVLAMDNSEMVAMFEALVASGLNGFLGFQGKLVEISEEIFLPVEGLIDMNEPPPHIAPPTLLSAAPLPLRRRRAAVPPPRDRTCFDHRFEEIPSMAKSSALLVQTDGGLLFPVVDLIRRIYRRLPLKCRFP</sequence>
<dbReference type="Proteomes" id="UP000250235">
    <property type="component" value="Unassembled WGS sequence"/>
</dbReference>
<evidence type="ECO:0000256" key="1">
    <source>
        <dbReference type="SAM" id="MobiDB-lite"/>
    </source>
</evidence>
<accession>A0A2Z7AXE9</accession>
<name>A0A2Z7AXE9_9LAMI</name>